<dbReference type="InterPro" id="IPR001881">
    <property type="entry name" value="EGF-like_Ca-bd_dom"/>
</dbReference>
<reference evidence="8" key="1">
    <citation type="submission" date="2022-11" db="UniProtKB">
        <authorList>
            <consortium name="WormBaseParasite"/>
        </authorList>
    </citation>
    <scope>IDENTIFICATION</scope>
</reference>
<sequence>MPDMRPTLVVNFDMATVICQHSDNPEDLHLHEISILCDGKNDCFNNPAMDDESFPYCEGKCNSTCNNRGACLYDGEKAQCYCNSGYHGQSCEIIDKNECQDKPCHWLAKCTNTINSTKCDCFPGFKGNGFECTDVDECAENLSHCPEYSHCVNLPGTFFCNCTSGFMPKSALMPTCIDIDECSTDLHNCGENELCQNTLGSYECVKECSRGYQINGTVCDDIDECLESHRCDKRATCENTNGGYKCICDEGFAGDGHSCSPITDCSKNENICHRHGFCIASLKMCICETGYAGDGLACHDINECETSENPCKDQSDNKCVNIEGGYICCDSKLNDQECIEEKGAYCSGGCGLHAVCMNQTCTCVDGFEGDPKIKCNDVNECEDESFCPGVGQWCVNMIGGHICCGRDSTHPECKGLEINAFNGNFGKGSISNAQLSEARSRGFFTHIIEKGERQENSSGGVVVVVRGNESDASGEAISSNGITFSFEIPTCNDNQNTTICPSNSECKLGRCMCVDGFEWSRSSGSCIDIDECEKLAQPCLSGADVWCVNIIGSYQCCNISSSESECLGLEISAVDISSGEGGLKTYWI</sequence>
<feature type="domain" description="EGF-like" evidence="6">
    <location>
        <begin position="95"/>
        <end position="131"/>
    </location>
</feature>
<evidence type="ECO:0000259" key="6">
    <source>
        <dbReference type="PROSITE" id="PS50026"/>
    </source>
</evidence>
<evidence type="ECO:0000313" key="8">
    <source>
        <dbReference type="WBParaSite" id="PSU_v2.g2656.t1"/>
    </source>
</evidence>
<dbReference type="PROSITE" id="PS01186">
    <property type="entry name" value="EGF_2"/>
    <property type="match status" value="3"/>
</dbReference>
<evidence type="ECO:0000256" key="3">
    <source>
        <dbReference type="ARBA" id="ARBA00022737"/>
    </source>
</evidence>
<dbReference type="InterPro" id="IPR018097">
    <property type="entry name" value="EGF_Ca-bd_CS"/>
</dbReference>
<dbReference type="PANTHER" id="PTHR24050:SF28">
    <property type="entry name" value="UROMODULIN-LIKE"/>
    <property type="match status" value="1"/>
</dbReference>
<accession>A0A914YP90</accession>
<evidence type="ECO:0000256" key="4">
    <source>
        <dbReference type="ARBA" id="ARBA00023157"/>
    </source>
</evidence>
<dbReference type="PROSITE" id="PS00010">
    <property type="entry name" value="ASX_HYDROXYL"/>
    <property type="match status" value="2"/>
</dbReference>
<dbReference type="AlphaFoldDB" id="A0A914YP90"/>
<comment type="caution">
    <text evidence="5">Lacks conserved residue(s) required for the propagation of feature annotation.</text>
</comment>
<keyword evidence="1 5" id="KW-0245">EGF-like domain</keyword>
<dbReference type="PROSITE" id="PS01187">
    <property type="entry name" value="EGF_CA"/>
    <property type="match status" value="4"/>
</dbReference>
<dbReference type="SMART" id="SM00179">
    <property type="entry name" value="EGF_CA"/>
    <property type="match status" value="7"/>
</dbReference>
<dbReference type="WBParaSite" id="PSU_v2.g2656.t1">
    <property type="protein sequence ID" value="PSU_v2.g2656.t1"/>
    <property type="gene ID" value="PSU_v2.g2656"/>
</dbReference>
<feature type="domain" description="EGF-like" evidence="6">
    <location>
        <begin position="134"/>
        <end position="172"/>
    </location>
</feature>
<evidence type="ECO:0000256" key="2">
    <source>
        <dbReference type="ARBA" id="ARBA00022729"/>
    </source>
</evidence>
<dbReference type="PROSITE" id="PS50026">
    <property type="entry name" value="EGF_3"/>
    <property type="match status" value="5"/>
</dbReference>
<dbReference type="InterPro" id="IPR049883">
    <property type="entry name" value="NOTCH1_EGF-like"/>
</dbReference>
<feature type="disulfide bond" evidence="5">
    <location>
        <begin position="82"/>
        <end position="91"/>
    </location>
</feature>
<dbReference type="CDD" id="cd00054">
    <property type="entry name" value="EGF_CA"/>
    <property type="match status" value="3"/>
</dbReference>
<name>A0A914YP90_9BILA</name>
<dbReference type="InterPro" id="IPR052235">
    <property type="entry name" value="Nephronectin_domain"/>
</dbReference>
<organism evidence="7 8">
    <name type="scientific">Panagrolaimus superbus</name>
    <dbReference type="NCBI Taxonomy" id="310955"/>
    <lineage>
        <taxon>Eukaryota</taxon>
        <taxon>Metazoa</taxon>
        <taxon>Ecdysozoa</taxon>
        <taxon>Nematoda</taxon>
        <taxon>Chromadorea</taxon>
        <taxon>Rhabditida</taxon>
        <taxon>Tylenchina</taxon>
        <taxon>Panagrolaimomorpha</taxon>
        <taxon>Panagrolaimoidea</taxon>
        <taxon>Panagrolaimidae</taxon>
        <taxon>Panagrolaimus</taxon>
    </lineage>
</organism>
<dbReference type="SMART" id="SM00181">
    <property type="entry name" value="EGF"/>
    <property type="match status" value="8"/>
</dbReference>
<dbReference type="SUPFAM" id="SSF57196">
    <property type="entry name" value="EGF/Laminin"/>
    <property type="match status" value="5"/>
</dbReference>
<feature type="disulfide bond" evidence="5">
    <location>
        <begin position="61"/>
        <end position="71"/>
    </location>
</feature>
<dbReference type="Pfam" id="PF07645">
    <property type="entry name" value="EGF_CA"/>
    <property type="match status" value="3"/>
</dbReference>
<dbReference type="PANTHER" id="PTHR24050">
    <property type="entry name" value="PA14 DOMAIN-CONTAINING PROTEIN"/>
    <property type="match status" value="1"/>
</dbReference>
<dbReference type="FunFam" id="2.10.25.10:FF:000038">
    <property type="entry name" value="Fibrillin 2"/>
    <property type="match status" value="3"/>
</dbReference>
<evidence type="ECO:0000313" key="7">
    <source>
        <dbReference type="Proteomes" id="UP000887577"/>
    </source>
</evidence>
<dbReference type="PROSITE" id="PS00022">
    <property type="entry name" value="EGF_1"/>
    <property type="match status" value="1"/>
</dbReference>
<dbReference type="Proteomes" id="UP000887577">
    <property type="component" value="Unplaced"/>
</dbReference>
<dbReference type="Gene3D" id="2.10.25.10">
    <property type="entry name" value="Laminin"/>
    <property type="match status" value="7"/>
</dbReference>
<proteinExistence type="predicted"/>
<evidence type="ECO:0000256" key="1">
    <source>
        <dbReference type="ARBA" id="ARBA00022536"/>
    </source>
</evidence>
<dbReference type="InterPro" id="IPR000742">
    <property type="entry name" value="EGF"/>
</dbReference>
<keyword evidence="4 5" id="KW-1015">Disulfide bond</keyword>
<dbReference type="Pfam" id="PF12947">
    <property type="entry name" value="EGF_3"/>
    <property type="match status" value="2"/>
</dbReference>
<dbReference type="InterPro" id="IPR024731">
    <property type="entry name" value="NELL2-like_EGF"/>
</dbReference>
<feature type="domain" description="EGF-like" evidence="6">
    <location>
        <begin position="221"/>
        <end position="260"/>
    </location>
</feature>
<feature type="domain" description="EGF-like" evidence="6">
    <location>
        <begin position="261"/>
        <end position="299"/>
    </location>
</feature>
<dbReference type="GO" id="GO:0005509">
    <property type="term" value="F:calcium ion binding"/>
    <property type="evidence" value="ECO:0007669"/>
    <property type="project" value="InterPro"/>
</dbReference>
<evidence type="ECO:0000256" key="5">
    <source>
        <dbReference type="PROSITE-ProRule" id="PRU00076"/>
    </source>
</evidence>
<dbReference type="InterPro" id="IPR000152">
    <property type="entry name" value="EGF-type_Asp/Asn_hydroxyl_site"/>
</dbReference>
<keyword evidence="3" id="KW-0677">Repeat</keyword>
<keyword evidence="2" id="KW-0732">Signal</keyword>
<protein>
    <submittedName>
        <fullName evidence="8">EGF-like domain-containing protein</fullName>
    </submittedName>
</protein>
<feature type="domain" description="EGF-like" evidence="6">
    <location>
        <begin position="58"/>
        <end position="92"/>
    </location>
</feature>
<keyword evidence="7" id="KW-1185">Reference proteome</keyword>